<comment type="caution">
    <text evidence="2">The sequence shown here is derived from an EMBL/GenBank/DDBJ whole genome shotgun (WGS) entry which is preliminary data.</text>
</comment>
<dbReference type="Pfam" id="PF00296">
    <property type="entry name" value="Bac_luciferase"/>
    <property type="match status" value="1"/>
</dbReference>
<dbReference type="InterPro" id="IPR011251">
    <property type="entry name" value="Luciferase-like_dom"/>
</dbReference>
<keyword evidence="2" id="KW-0560">Oxidoreductase</keyword>
<dbReference type="SUPFAM" id="SSF51679">
    <property type="entry name" value="Bacterial luciferase-like"/>
    <property type="match status" value="1"/>
</dbReference>
<dbReference type="NCBIfam" id="TIGR03619">
    <property type="entry name" value="F420_Rv2161c"/>
    <property type="match status" value="1"/>
</dbReference>
<evidence type="ECO:0000313" key="3">
    <source>
        <dbReference type="Proteomes" id="UP000727993"/>
    </source>
</evidence>
<dbReference type="AlphaFoldDB" id="A0A936N9A6"/>
<evidence type="ECO:0000313" key="2">
    <source>
        <dbReference type="EMBL" id="MBK9295298.1"/>
    </source>
</evidence>
<name>A0A936N9A6_9ACTN</name>
<organism evidence="2 3">
    <name type="scientific">Candidatus Neomicrothrix subdominans</name>
    <dbReference type="NCBI Taxonomy" id="2954438"/>
    <lineage>
        <taxon>Bacteria</taxon>
        <taxon>Bacillati</taxon>
        <taxon>Actinomycetota</taxon>
        <taxon>Acidimicrobiia</taxon>
        <taxon>Acidimicrobiales</taxon>
        <taxon>Microthrixaceae</taxon>
        <taxon>Candidatus Neomicrothrix</taxon>
    </lineage>
</organism>
<dbReference type="EMBL" id="JADJZA010000001">
    <property type="protein sequence ID" value="MBK9295298.1"/>
    <property type="molecule type" value="Genomic_DNA"/>
</dbReference>
<dbReference type="InterPro" id="IPR019921">
    <property type="entry name" value="Lucif-like_OxRdtase_Rv2161c"/>
</dbReference>
<dbReference type="InterPro" id="IPR036661">
    <property type="entry name" value="Luciferase-like_sf"/>
</dbReference>
<dbReference type="PANTHER" id="PTHR30011">
    <property type="entry name" value="ALKANESULFONATE MONOOXYGENASE-RELATED"/>
    <property type="match status" value="1"/>
</dbReference>
<dbReference type="PANTHER" id="PTHR30011:SF32">
    <property type="entry name" value="CONSERVED PROTEIN"/>
    <property type="match status" value="1"/>
</dbReference>
<sequence>MKFSAALAFTDPDQYLPLAKACDEAGIWAVACSDHVVHPRQISSPYPYTTDGSPRFKPQTAFVDPFVAIAAMGAVTERLRFFTNIYVLPLRHPLGVAKQLASITSLIGNRVALGMGVGWMEEEFELMGADFRTRGKRADEAIDIMRGLWESEPEWFSYDGKHYQLPEIEMTPRTSEPVPIYVGGISEFAYKRAARLGDGWISDLMTTAEVGAAIERIEHWRAHYGTQDKPFEYIVSCSDAVNADGFARLEDLGVTSVLTMPWVYTRGFTEELDERLAGITDFAEQVLSKQ</sequence>
<reference evidence="2 3" key="1">
    <citation type="submission" date="2020-10" db="EMBL/GenBank/DDBJ databases">
        <title>Connecting structure to function with the recovery of over 1000 high-quality activated sludge metagenome-assembled genomes encoding full-length rRNA genes using long-read sequencing.</title>
        <authorList>
            <person name="Singleton C.M."/>
            <person name="Petriglieri F."/>
            <person name="Kristensen J.M."/>
            <person name="Kirkegaard R.H."/>
            <person name="Michaelsen T.Y."/>
            <person name="Andersen M.H."/>
            <person name="Karst S.M."/>
            <person name="Dueholm M.S."/>
            <person name="Nielsen P.H."/>
            <person name="Albertsen M."/>
        </authorList>
    </citation>
    <scope>NUCLEOTIDE SEQUENCE [LARGE SCALE GENOMIC DNA]</scope>
    <source>
        <strain evidence="2">Lyne_18-Q3-R50-59_MAXAC.006</strain>
    </source>
</reference>
<dbReference type="InterPro" id="IPR051260">
    <property type="entry name" value="Diverse_substr_monoxygenases"/>
</dbReference>
<dbReference type="EC" id="1.-.-.-" evidence="2"/>
<accession>A0A936N9A6</accession>
<dbReference type="Proteomes" id="UP000727993">
    <property type="component" value="Unassembled WGS sequence"/>
</dbReference>
<feature type="domain" description="Luciferase-like" evidence="1">
    <location>
        <begin position="13"/>
        <end position="245"/>
    </location>
</feature>
<protein>
    <submittedName>
        <fullName evidence="2">TIGR03619 family F420-dependent LLM class oxidoreductase</fullName>
        <ecNumber evidence="2">1.-.-.-</ecNumber>
    </submittedName>
</protein>
<gene>
    <name evidence="2" type="ORF">IPN02_00150</name>
</gene>
<dbReference type="Gene3D" id="3.20.20.30">
    <property type="entry name" value="Luciferase-like domain"/>
    <property type="match status" value="1"/>
</dbReference>
<dbReference type="GO" id="GO:0016705">
    <property type="term" value="F:oxidoreductase activity, acting on paired donors, with incorporation or reduction of molecular oxygen"/>
    <property type="evidence" value="ECO:0007669"/>
    <property type="project" value="InterPro"/>
</dbReference>
<proteinExistence type="predicted"/>
<evidence type="ECO:0000259" key="1">
    <source>
        <dbReference type="Pfam" id="PF00296"/>
    </source>
</evidence>